<accession>A0A1Y1UPA5</accession>
<evidence type="ECO:0000256" key="1">
    <source>
        <dbReference type="SAM" id="MobiDB-lite"/>
    </source>
</evidence>
<sequence>MSASSSSRPMPFLSAQSANAMVSDLRPTTLSESTLYHINLFLDELMTSLIISSQSLNPSDLRGTGIPAVFSGDKTAGESTGPRSLGRSAVGEAEMELRSWIEQNSHGVKGFPPNGKGRGLTEIKERSEAKFPEREAVDLMRIRVALYSTLAKEGSYTDTEEAAALAAWKAAGGEVSSMTIDPSGLWLTAIVEHVCEHLLNRLSSVVARDSSVATAGVQDLLTTLYEDETMYGFFKRMKVKDVIENAIRSSGPRSKRSARLSSAEYAGRQSPNLSNTSPRASKTSLVSPVAKSSPTFKKTSLPPAQDVRSSSDSGRFANLGRKVSAATKKSHDSPQGHERAPSVLSVNTRSMLGAFHEALDEETVNQRSPQQEQDEFDALVKSGQTMKVSLTPSRLKTFESSGRKVASPSPFRRPQATSSSHPSNPPGPSVSKSDSMPVMGGQKTPRGASSRSRASSGSTAKLVARGAGTIHEGDDEEDPFGSKSKKESLKELLDSETPPRIHSRQSSIGATQRTAPAVVLATPPPRETSLMDRSGSSGVPSSQTRDSSLTQSASFASFAPSSFSPSLQSTSGLGDRNESPTKPSTNRPGRETLIDDDGDEGSGRLKRKPRSEARELADFLSNTPPPISTTRVPVAEPPPTGKSGKSFKSFMSKITGGKKDDDKASSASTEEIPSAPRVPKRVKSAAAMSSNRGPPPTLGQPIQPIDEPPVPPKSQRLPRKKSDANGVAALAAGVTGAAGMGAIAAIETGPTDRDDLNETPRRTVVSRVSGSASGGDLADQVGLADLKPTRVTRIGPALEDEKIGPTTPVEPNSGNLINDPSGEQLNRSRVPTQLSIDPRATNTPGGVQMDRVPTATSDAHSFKTADEGADMDEADHQSSSSERGRRSIEQREEVDTIIGHSSIGGHDIIAGSATSHATDMLPDSSLRSTDPSAPSIPMDRLIPLRGLLDHATSVQECRMLLSAILSHLQVPQRPEGDIEVTPESRLAAWLLAGGYGPGDTAHTPPETAKSSRLSQGDQSAPRKDENLTPTKSHPAVMDWTIPPSSSSKANQGDEEILSTQSEMSSEDSFSRDDVDGEMGRPSVAKAARRESAVNLLTGGYGHTGQ</sequence>
<dbReference type="RefSeq" id="XP_021873624.1">
    <property type="nucleotide sequence ID" value="XM_022014691.1"/>
</dbReference>
<keyword evidence="3" id="KW-1185">Reference proteome</keyword>
<gene>
    <name evidence="2" type="ORF">BD324DRAFT_615203</name>
</gene>
<feature type="region of interest" description="Disordered" evidence="1">
    <location>
        <begin position="794"/>
        <end position="890"/>
    </location>
</feature>
<protein>
    <submittedName>
        <fullName evidence="2">Uncharacterized protein</fullName>
    </submittedName>
</protein>
<feature type="compositionally biased region" description="Low complexity" evidence="1">
    <location>
        <begin position="762"/>
        <end position="775"/>
    </location>
</feature>
<evidence type="ECO:0000313" key="2">
    <source>
        <dbReference type="EMBL" id="ORX39839.1"/>
    </source>
</evidence>
<feature type="compositionally biased region" description="Polar residues" evidence="1">
    <location>
        <begin position="1057"/>
        <end position="1067"/>
    </location>
</feature>
<feature type="compositionally biased region" description="Basic and acidic residues" evidence="1">
    <location>
        <begin position="750"/>
        <end position="761"/>
    </location>
</feature>
<feature type="region of interest" description="Disordered" evidence="1">
    <location>
        <begin position="749"/>
        <end position="781"/>
    </location>
</feature>
<feature type="region of interest" description="Disordered" evidence="1">
    <location>
        <begin position="383"/>
        <end position="723"/>
    </location>
</feature>
<feature type="compositionally biased region" description="Basic and acidic residues" evidence="1">
    <location>
        <begin position="329"/>
        <end position="340"/>
    </location>
</feature>
<feature type="compositionally biased region" description="Basic and acidic residues" evidence="1">
    <location>
        <begin position="484"/>
        <end position="499"/>
    </location>
</feature>
<dbReference type="GeneID" id="33556499"/>
<dbReference type="EMBL" id="NBSH01000002">
    <property type="protein sequence ID" value="ORX39839.1"/>
    <property type="molecule type" value="Genomic_DNA"/>
</dbReference>
<organism evidence="2 3">
    <name type="scientific">Kockovaella imperatae</name>
    <dbReference type="NCBI Taxonomy" id="4999"/>
    <lineage>
        <taxon>Eukaryota</taxon>
        <taxon>Fungi</taxon>
        <taxon>Dikarya</taxon>
        <taxon>Basidiomycota</taxon>
        <taxon>Agaricomycotina</taxon>
        <taxon>Tremellomycetes</taxon>
        <taxon>Tremellales</taxon>
        <taxon>Cuniculitremaceae</taxon>
        <taxon>Kockovaella</taxon>
    </lineage>
</organism>
<dbReference type="InParanoid" id="A0A1Y1UPA5"/>
<feature type="compositionally biased region" description="Low complexity" evidence="1">
    <location>
        <begin position="446"/>
        <end position="458"/>
    </location>
</feature>
<feature type="compositionally biased region" description="Polar residues" evidence="1">
    <location>
        <begin position="504"/>
        <end position="513"/>
    </location>
</feature>
<feature type="compositionally biased region" description="Polar residues" evidence="1">
    <location>
        <begin position="809"/>
        <end position="845"/>
    </location>
</feature>
<dbReference type="STRING" id="4999.A0A1Y1UPA5"/>
<feature type="compositionally biased region" description="Polar residues" evidence="1">
    <location>
        <begin position="383"/>
        <end position="400"/>
    </location>
</feature>
<feature type="compositionally biased region" description="Polar residues" evidence="1">
    <location>
        <begin position="534"/>
        <end position="551"/>
    </location>
</feature>
<proteinExistence type="predicted"/>
<dbReference type="OrthoDB" id="5382203at2759"/>
<dbReference type="Proteomes" id="UP000193218">
    <property type="component" value="Unassembled WGS sequence"/>
</dbReference>
<evidence type="ECO:0000313" key="3">
    <source>
        <dbReference type="Proteomes" id="UP000193218"/>
    </source>
</evidence>
<comment type="caution">
    <text evidence="2">The sequence shown here is derived from an EMBL/GenBank/DDBJ whole genome shotgun (WGS) entry which is preliminary data.</text>
</comment>
<feature type="region of interest" description="Disordered" evidence="1">
    <location>
        <begin position="996"/>
        <end position="1105"/>
    </location>
</feature>
<reference evidence="2 3" key="1">
    <citation type="submission" date="2017-03" db="EMBL/GenBank/DDBJ databases">
        <title>Widespread Adenine N6-methylation of Active Genes in Fungi.</title>
        <authorList>
            <consortium name="DOE Joint Genome Institute"/>
            <person name="Mondo S.J."/>
            <person name="Dannebaum R.O."/>
            <person name="Kuo R.C."/>
            <person name="Louie K.B."/>
            <person name="Bewick A.J."/>
            <person name="Labutti K."/>
            <person name="Haridas S."/>
            <person name="Kuo A."/>
            <person name="Salamov A."/>
            <person name="Ahrendt S.R."/>
            <person name="Lau R."/>
            <person name="Bowen B.P."/>
            <person name="Lipzen A."/>
            <person name="Sullivan W."/>
            <person name="Andreopoulos W.B."/>
            <person name="Clum A."/>
            <person name="Lindquist E."/>
            <person name="Daum C."/>
            <person name="Northen T.R."/>
            <person name="Ramamoorthy G."/>
            <person name="Schmitz R.J."/>
            <person name="Gryganskyi A."/>
            <person name="Culley D."/>
            <person name="Magnuson J."/>
            <person name="James T.Y."/>
            <person name="O'Malley M.A."/>
            <person name="Stajich J.E."/>
            <person name="Spatafora J.W."/>
            <person name="Visel A."/>
            <person name="Grigoriev I.V."/>
        </authorList>
    </citation>
    <scope>NUCLEOTIDE SEQUENCE [LARGE SCALE GENOMIC DNA]</scope>
    <source>
        <strain evidence="2 3">NRRL Y-17943</strain>
    </source>
</reference>
<feature type="region of interest" description="Disordered" evidence="1">
    <location>
        <begin position="248"/>
        <end position="345"/>
    </location>
</feature>
<dbReference type="AlphaFoldDB" id="A0A1Y1UPA5"/>
<feature type="compositionally biased region" description="Low complexity" evidence="1">
    <location>
        <begin position="552"/>
        <end position="566"/>
    </location>
</feature>
<feature type="compositionally biased region" description="Polar residues" evidence="1">
    <location>
        <begin position="269"/>
        <end position="298"/>
    </location>
</feature>
<feature type="compositionally biased region" description="Low complexity" evidence="1">
    <location>
        <begin position="641"/>
        <end position="653"/>
    </location>
</feature>
<feature type="compositionally biased region" description="Polar residues" evidence="1">
    <location>
        <begin position="1008"/>
        <end position="1018"/>
    </location>
</feature>
<name>A0A1Y1UPA5_9TREE</name>